<feature type="transmembrane region" description="Helical" evidence="7">
    <location>
        <begin position="14"/>
        <end position="34"/>
    </location>
</feature>
<name>A0ABS3Q4P2_9GAMM</name>
<keyword evidence="2 7" id="KW-0813">Transport</keyword>
<comment type="subcellular location">
    <subcellularLocation>
        <location evidence="1 7">Cell membrane</location>
        <topology evidence="1 7">Multi-pass membrane protein</topology>
    </subcellularLocation>
</comment>
<evidence type="ECO:0000313" key="10">
    <source>
        <dbReference type="Proteomes" id="UP000664835"/>
    </source>
</evidence>
<keyword evidence="3" id="KW-1003">Cell membrane</keyword>
<dbReference type="RefSeq" id="WP_208148911.1">
    <property type="nucleotide sequence ID" value="NZ_JAGETV010000008.1"/>
</dbReference>
<dbReference type="EMBL" id="JAGETV010000008">
    <property type="protein sequence ID" value="MBO1927241.1"/>
    <property type="molecule type" value="Genomic_DNA"/>
</dbReference>
<dbReference type="PANTHER" id="PTHR30183:SF3">
    <property type="entry name" value="MOLYBDENUM TRANSPORT SYSTEM PERMEASE PROTEIN MODB"/>
    <property type="match status" value="1"/>
</dbReference>
<dbReference type="InterPro" id="IPR035906">
    <property type="entry name" value="MetI-like_sf"/>
</dbReference>
<organism evidence="9 10">
    <name type="scientific">Thiomicrorhabdus marina</name>
    <dbReference type="NCBI Taxonomy" id="2818442"/>
    <lineage>
        <taxon>Bacteria</taxon>
        <taxon>Pseudomonadati</taxon>
        <taxon>Pseudomonadota</taxon>
        <taxon>Gammaproteobacteria</taxon>
        <taxon>Thiotrichales</taxon>
        <taxon>Piscirickettsiaceae</taxon>
        <taxon>Thiomicrorhabdus</taxon>
    </lineage>
</organism>
<keyword evidence="6 7" id="KW-0472">Membrane</keyword>
<evidence type="ECO:0000256" key="2">
    <source>
        <dbReference type="ARBA" id="ARBA00022448"/>
    </source>
</evidence>
<evidence type="ECO:0000256" key="5">
    <source>
        <dbReference type="ARBA" id="ARBA00022989"/>
    </source>
</evidence>
<keyword evidence="4 7" id="KW-0812">Transmembrane</keyword>
<dbReference type="CDD" id="cd06261">
    <property type="entry name" value="TM_PBP2"/>
    <property type="match status" value="1"/>
</dbReference>
<evidence type="ECO:0000256" key="1">
    <source>
        <dbReference type="ARBA" id="ARBA00004651"/>
    </source>
</evidence>
<accession>A0ABS3Q4P2</accession>
<dbReference type="Pfam" id="PF00528">
    <property type="entry name" value="BPD_transp_1"/>
    <property type="match status" value="1"/>
</dbReference>
<comment type="similarity">
    <text evidence="7">Belongs to the binding-protein-dependent transport system permease family.</text>
</comment>
<dbReference type="Gene3D" id="1.10.3720.10">
    <property type="entry name" value="MetI-like"/>
    <property type="match status" value="1"/>
</dbReference>
<gene>
    <name evidence="9" type="ORF">J3998_06590</name>
</gene>
<feature type="domain" description="ABC transmembrane type-1" evidence="8">
    <location>
        <begin position="8"/>
        <end position="212"/>
    </location>
</feature>
<sequence>MQCGLTPIWISLQVMLWSSLLLIVIGLPLAWLLSRRRWWGQGLLEVVVTLPLVFPPIAIGFFLLLILGRDGWVNNLLPEGFQLELIFSFTALVLASVIAGLPLMIKPIQAAWQSETSQLVEASYGLGKTPWLTFWHITLPSIAPAVAAGLTLGVGRGMGEVGMSLMLGGNLVGQTDTLSLAIYNSVLDGDFDCAMQFTWILAGIALTLFVVLRRLGQRRF</sequence>
<evidence type="ECO:0000259" key="8">
    <source>
        <dbReference type="PROSITE" id="PS50928"/>
    </source>
</evidence>
<dbReference type="PANTHER" id="PTHR30183">
    <property type="entry name" value="MOLYBDENUM TRANSPORT SYSTEM PERMEASE PROTEIN MODB"/>
    <property type="match status" value="1"/>
</dbReference>
<feature type="transmembrane region" description="Helical" evidence="7">
    <location>
        <begin position="194"/>
        <end position="212"/>
    </location>
</feature>
<dbReference type="Proteomes" id="UP000664835">
    <property type="component" value="Unassembled WGS sequence"/>
</dbReference>
<comment type="caution">
    <text evidence="9">The sequence shown here is derived from an EMBL/GenBank/DDBJ whole genome shotgun (WGS) entry which is preliminary data.</text>
</comment>
<evidence type="ECO:0000256" key="7">
    <source>
        <dbReference type="RuleBase" id="RU363032"/>
    </source>
</evidence>
<dbReference type="PROSITE" id="PS50928">
    <property type="entry name" value="ABC_TM1"/>
    <property type="match status" value="1"/>
</dbReference>
<feature type="transmembrane region" description="Helical" evidence="7">
    <location>
        <begin position="134"/>
        <end position="155"/>
    </location>
</feature>
<dbReference type="SUPFAM" id="SSF161098">
    <property type="entry name" value="MetI-like"/>
    <property type="match status" value="1"/>
</dbReference>
<dbReference type="InterPro" id="IPR000515">
    <property type="entry name" value="MetI-like"/>
</dbReference>
<evidence type="ECO:0000256" key="4">
    <source>
        <dbReference type="ARBA" id="ARBA00022692"/>
    </source>
</evidence>
<feature type="transmembrane region" description="Helical" evidence="7">
    <location>
        <begin position="46"/>
        <end position="66"/>
    </location>
</feature>
<evidence type="ECO:0000256" key="3">
    <source>
        <dbReference type="ARBA" id="ARBA00022475"/>
    </source>
</evidence>
<protein>
    <submittedName>
        <fullName evidence="9">ABC transporter permease subunit</fullName>
    </submittedName>
</protein>
<feature type="transmembrane region" description="Helical" evidence="7">
    <location>
        <begin position="86"/>
        <end position="105"/>
    </location>
</feature>
<keyword evidence="5 7" id="KW-1133">Transmembrane helix</keyword>
<proteinExistence type="inferred from homology"/>
<reference evidence="9 10" key="1">
    <citation type="submission" date="2021-03" db="EMBL/GenBank/DDBJ databases">
        <title>Thiomicrorhabdus sp.nov.,novel sulfur-oxidizing bacteria isolated from coastal sediment.</title>
        <authorList>
            <person name="Liu X."/>
        </authorList>
    </citation>
    <scope>NUCLEOTIDE SEQUENCE [LARGE SCALE GENOMIC DNA]</scope>
    <source>
        <strain evidence="9 10">6S2-11</strain>
    </source>
</reference>
<evidence type="ECO:0000313" key="9">
    <source>
        <dbReference type="EMBL" id="MBO1927241.1"/>
    </source>
</evidence>
<evidence type="ECO:0000256" key="6">
    <source>
        <dbReference type="ARBA" id="ARBA00023136"/>
    </source>
</evidence>
<keyword evidence="10" id="KW-1185">Reference proteome</keyword>